<dbReference type="GeneID" id="30156265"/>
<dbReference type="PROSITE" id="PS51257">
    <property type="entry name" value="PROKAR_LIPOPROTEIN"/>
    <property type="match status" value="1"/>
</dbReference>
<feature type="domain" description="Plastocyanin-like" evidence="13">
    <location>
        <begin position="68"/>
        <end position="138"/>
    </location>
</feature>
<dbReference type="AlphaFoldDB" id="A0A1E3HNB4"/>
<proteinExistence type="inferred from homology"/>
<comment type="caution">
    <text evidence="14">The sequence shown here is derived from an EMBL/GenBank/DDBJ whole genome shotgun (WGS) entry which is preliminary data.</text>
</comment>
<keyword evidence="5" id="KW-0560">Oxidoreductase</keyword>
<evidence type="ECO:0000256" key="6">
    <source>
        <dbReference type="ARBA" id="ARBA00023008"/>
    </source>
</evidence>
<dbReference type="InterPro" id="IPR011706">
    <property type="entry name" value="Cu-oxidase_C"/>
</dbReference>
<keyword evidence="8" id="KW-0325">Glycoprotein</keyword>
<evidence type="ECO:0000256" key="9">
    <source>
        <dbReference type="ARBA" id="ARBA00055106"/>
    </source>
</evidence>
<name>A0A1E3HNB4_9TREE</name>
<keyword evidence="6" id="KW-0186">Copper</keyword>
<protein>
    <recommendedName>
        <fullName evidence="16">Laccase</fullName>
    </recommendedName>
</protein>
<feature type="domain" description="Plastocyanin-like" evidence="13">
    <location>
        <begin position="153"/>
        <end position="199"/>
    </location>
</feature>
<evidence type="ECO:0000256" key="8">
    <source>
        <dbReference type="ARBA" id="ARBA00023180"/>
    </source>
</evidence>
<dbReference type="InterPro" id="IPR001117">
    <property type="entry name" value="Cu-oxidase_2nd"/>
</dbReference>
<dbReference type="GO" id="GO:0016491">
    <property type="term" value="F:oxidoreductase activity"/>
    <property type="evidence" value="ECO:0007669"/>
    <property type="project" value="UniProtKB-KW"/>
</dbReference>
<sequence length="600" mass="65011">MRLHFLSLLALFGGASTACGAAIQSPPKAEDLSRRATSTVTTNTTSYVLSDDFEISATATTREYTWEIATATASPDGYEREVYTINGEFPGPLIEANTGDTIKVTVTNSLDEGQSIHWHGLFQASTPYMDGVPGITQASRFLPALIAPLTRLQCPIPASSSYTYEFVINDQWGTYWYHSHYSVSMADGLWGPIVVHSPDEALARGTDYDEDRVVFVTDWMHDQSENIVDGLLSTSGYDGSFAPPEGDSTLINGIGNYSSSSDIPSPAEIQVPVNSTVRLRFINVASHAMMRMSVDDHDLEVIEADGTDIYGPTLHEVPVAPAERFSVLLNTTEGSEGDAFWIRATTATYCGTTTEQVGKAILRYTGSSGNLTTSEPTSSAWSDLATSDDECTPLDVEYTLTPRSSESASSTALSTEVLSSEFGRFTNVSGESFYGFAFNNVSYQNQIYNPLLSVVQGGGSINTSLIPTITFDDEGAVNIVINNLDSAIDHPYHLHGNCFKILARGSGTLSADDVDSQSLSLDNPLRKDTVWVQRDSWALLRITSDNPGVWPLHCHIDWHLAVGKMAAVVVQPDAIQEMTLPSTWSDLCSGTDITAFGPDR</sequence>
<reference evidence="14 15" key="1">
    <citation type="submission" date="2016-06" db="EMBL/GenBank/DDBJ databases">
        <title>Evolution of pathogenesis and genome organization in the Tremellales.</title>
        <authorList>
            <person name="Cuomo C."/>
            <person name="Litvintseva A."/>
            <person name="Heitman J."/>
            <person name="Chen Y."/>
            <person name="Sun S."/>
            <person name="Springer D."/>
            <person name="Dromer F."/>
            <person name="Young S."/>
            <person name="Zeng Q."/>
            <person name="Chapman S."/>
            <person name="Gujja S."/>
            <person name="Saif S."/>
            <person name="Birren B."/>
        </authorList>
    </citation>
    <scope>NUCLEOTIDE SEQUENCE [LARGE SCALE GENOMIC DNA]</scope>
    <source>
        <strain evidence="14 15">CBS 6039</strain>
    </source>
</reference>
<dbReference type="PANTHER" id="PTHR11709">
    <property type="entry name" value="MULTI-COPPER OXIDASE"/>
    <property type="match status" value="1"/>
</dbReference>
<dbReference type="CDD" id="cd13904">
    <property type="entry name" value="CuRO_3_Diphenol_Ox"/>
    <property type="match status" value="1"/>
</dbReference>
<evidence type="ECO:0000256" key="3">
    <source>
        <dbReference type="ARBA" id="ARBA00022512"/>
    </source>
</evidence>
<dbReference type="Pfam" id="PF07732">
    <property type="entry name" value="Cu-oxidase_3"/>
    <property type="match status" value="2"/>
</dbReference>
<keyword evidence="4" id="KW-0479">Metal-binding</keyword>
<evidence type="ECO:0000259" key="11">
    <source>
        <dbReference type="Pfam" id="PF00394"/>
    </source>
</evidence>
<evidence type="ECO:0000256" key="5">
    <source>
        <dbReference type="ARBA" id="ARBA00023002"/>
    </source>
</evidence>
<evidence type="ECO:0000256" key="7">
    <source>
        <dbReference type="ARBA" id="ARBA00023157"/>
    </source>
</evidence>
<keyword evidence="10" id="KW-0732">Signal</keyword>
<keyword evidence="15" id="KW-1185">Reference proteome</keyword>
<comment type="subcellular location">
    <subcellularLocation>
        <location evidence="1">Secreted</location>
        <location evidence="1">Cell wall</location>
    </subcellularLocation>
</comment>
<organism evidence="14 15">
    <name type="scientific">Cryptococcus amylolentus CBS 6039</name>
    <dbReference type="NCBI Taxonomy" id="1295533"/>
    <lineage>
        <taxon>Eukaryota</taxon>
        <taxon>Fungi</taxon>
        <taxon>Dikarya</taxon>
        <taxon>Basidiomycota</taxon>
        <taxon>Agaricomycotina</taxon>
        <taxon>Tremellomycetes</taxon>
        <taxon>Tremellales</taxon>
        <taxon>Cryptococcaceae</taxon>
        <taxon>Cryptococcus</taxon>
    </lineage>
</organism>
<evidence type="ECO:0000313" key="15">
    <source>
        <dbReference type="Proteomes" id="UP000094065"/>
    </source>
</evidence>
<dbReference type="InterPro" id="IPR045087">
    <property type="entry name" value="Cu-oxidase_fam"/>
</dbReference>
<feature type="domain" description="Plastocyanin-like" evidence="12">
    <location>
        <begin position="467"/>
        <end position="573"/>
    </location>
</feature>
<evidence type="ECO:0008006" key="16">
    <source>
        <dbReference type="Google" id="ProtNLM"/>
    </source>
</evidence>
<dbReference type="GO" id="GO:0005507">
    <property type="term" value="F:copper ion binding"/>
    <property type="evidence" value="ECO:0007669"/>
    <property type="project" value="InterPro"/>
</dbReference>
<dbReference type="InterPro" id="IPR033138">
    <property type="entry name" value="Cu_oxidase_CS"/>
</dbReference>
<comment type="function">
    <text evidence="9">Laccase that catalyzes the oxidation of certain aromatic compounds, including L-dopa, to quinones, which then polymerize to melanin. Able to oxidize a wide variety of aromatic diphenol and diamino groups in the ortho, meta, and para positions but not monophenolic groups such as in phenol, tyramine, or tyrosine. Plays an important role in virulence. Plays a role in dissemination to extrapulmonary sites but is not involved in pulmonary growth or in elicitation of cellular immune responses in the lung.</text>
</comment>
<gene>
    <name evidence="14" type="ORF">L202_04956</name>
</gene>
<evidence type="ECO:0000256" key="1">
    <source>
        <dbReference type="ARBA" id="ARBA00004191"/>
    </source>
</evidence>
<evidence type="ECO:0000313" key="14">
    <source>
        <dbReference type="EMBL" id="ODN77839.1"/>
    </source>
</evidence>
<dbReference type="Proteomes" id="UP000094065">
    <property type="component" value="Unassembled WGS sequence"/>
</dbReference>
<dbReference type="Pfam" id="PF07731">
    <property type="entry name" value="Cu-oxidase_2"/>
    <property type="match status" value="1"/>
</dbReference>
<dbReference type="FunFam" id="2.60.40.420:FF:000045">
    <property type="entry name" value="Laccase 2"/>
    <property type="match status" value="1"/>
</dbReference>
<dbReference type="Gene3D" id="2.60.40.420">
    <property type="entry name" value="Cupredoxins - blue copper proteins"/>
    <property type="match status" value="3"/>
</dbReference>
<keyword evidence="3" id="KW-0964">Secreted</keyword>
<evidence type="ECO:0000256" key="2">
    <source>
        <dbReference type="ARBA" id="ARBA00010609"/>
    </source>
</evidence>
<dbReference type="STRING" id="1295533.A0A1E3HNB4"/>
<comment type="similarity">
    <text evidence="2">Belongs to the multicopper oxidase family.</text>
</comment>
<feature type="domain" description="Plastocyanin-like" evidence="11">
    <location>
        <begin position="211"/>
        <end position="366"/>
    </location>
</feature>
<dbReference type="PANTHER" id="PTHR11709:SF414">
    <property type="entry name" value="ADR239WP"/>
    <property type="match status" value="1"/>
</dbReference>
<dbReference type="Pfam" id="PF00394">
    <property type="entry name" value="Cu-oxidase"/>
    <property type="match status" value="1"/>
</dbReference>
<dbReference type="RefSeq" id="XP_018993075.1">
    <property type="nucleotide sequence ID" value="XM_019139132.1"/>
</dbReference>
<evidence type="ECO:0000256" key="4">
    <source>
        <dbReference type="ARBA" id="ARBA00022723"/>
    </source>
</evidence>
<evidence type="ECO:0000256" key="10">
    <source>
        <dbReference type="SAM" id="SignalP"/>
    </source>
</evidence>
<keyword evidence="3" id="KW-0134">Cell wall</keyword>
<dbReference type="InterPro" id="IPR011707">
    <property type="entry name" value="Cu-oxidase-like_N"/>
</dbReference>
<dbReference type="OrthoDB" id="2121828at2759"/>
<dbReference type="PROSITE" id="PS00079">
    <property type="entry name" value="MULTICOPPER_OXIDASE1"/>
    <property type="match status" value="1"/>
</dbReference>
<evidence type="ECO:0000259" key="13">
    <source>
        <dbReference type="Pfam" id="PF07732"/>
    </source>
</evidence>
<dbReference type="EMBL" id="AWGJ01000007">
    <property type="protein sequence ID" value="ODN77839.1"/>
    <property type="molecule type" value="Genomic_DNA"/>
</dbReference>
<dbReference type="InterPro" id="IPR008972">
    <property type="entry name" value="Cupredoxin"/>
</dbReference>
<feature type="chain" id="PRO_5009129256" description="Laccase" evidence="10">
    <location>
        <begin position="18"/>
        <end position="600"/>
    </location>
</feature>
<keyword evidence="7" id="KW-1015">Disulfide bond</keyword>
<dbReference type="SUPFAM" id="SSF49503">
    <property type="entry name" value="Cupredoxins"/>
    <property type="match status" value="3"/>
</dbReference>
<feature type="signal peptide" evidence="10">
    <location>
        <begin position="1"/>
        <end position="17"/>
    </location>
</feature>
<accession>A0A1E3HNB4</accession>
<dbReference type="CDD" id="cd13857">
    <property type="entry name" value="CuRO_1_Diphenol_Ox"/>
    <property type="match status" value="1"/>
</dbReference>
<evidence type="ECO:0000259" key="12">
    <source>
        <dbReference type="Pfam" id="PF07731"/>
    </source>
</evidence>